<keyword evidence="2" id="KW-1185">Reference proteome</keyword>
<comment type="caution">
    <text evidence="1">The sequence shown here is derived from an EMBL/GenBank/DDBJ whole genome shotgun (WGS) entry which is preliminary data.</text>
</comment>
<dbReference type="Proteomes" id="UP001190700">
    <property type="component" value="Unassembled WGS sequence"/>
</dbReference>
<dbReference type="EMBL" id="LGRX02004795">
    <property type="protein sequence ID" value="KAK3279558.1"/>
    <property type="molecule type" value="Genomic_DNA"/>
</dbReference>
<name>A0AAE0LBX7_9CHLO</name>
<protein>
    <submittedName>
        <fullName evidence="1">Uncharacterized protein</fullName>
    </submittedName>
</protein>
<reference evidence="1 2" key="1">
    <citation type="journal article" date="2015" name="Genome Biol. Evol.">
        <title>Comparative Genomics of a Bacterivorous Green Alga Reveals Evolutionary Causalities and Consequences of Phago-Mixotrophic Mode of Nutrition.</title>
        <authorList>
            <person name="Burns J.A."/>
            <person name="Paasch A."/>
            <person name="Narechania A."/>
            <person name="Kim E."/>
        </authorList>
    </citation>
    <scope>NUCLEOTIDE SEQUENCE [LARGE SCALE GENOMIC DNA]</scope>
    <source>
        <strain evidence="1 2">PLY_AMNH</strain>
    </source>
</reference>
<evidence type="ECO:0000313" key="1">
    <source>
        <dbReference type="EMBL" id="KAK3279558.1"/>
    </source>
</evidence>
<accession>A0AAE0LBX7</accession>
<sequence length="303" mass="33736">MNTTPACARRVGEFVSAMVDLRSAQPDFVTAESTSVQDGDGTKRIDVWRVIPNVEDLEDGESESRILWNRGAMGGNRTPNSAAFAYKNVFRDIQTRTRAYWKAQRANLCIESAVFLYRVFVEILRVRGATIDSQPVSNVGIAHVKLALKPDSGFENPYLLREGNTIDASPTLIATNFPADVSDAQEVDHFVLTLRTVEGAAYHMDITAAQFDEPNATSRMGYPLLVGASATPTYHHFDSISCQQMQAAVFCEDVNQFCSLFPYSHRVEISCELTLCLLSNLGDTNDWTAVWETYYRSGRAHKN</sequence>
<gene>
    <name evidence="1" type="ORF">CYMTET_12570</name>
</gene>
<organism evidence="1 2">
    <name type="scientific">Cymbomonas tetramitiformis</name>
    <dbReference type="NCBI Taxonomy" id="36881"/>
    <lineage>
        <taxon>Eukaryota</taxon>
        <taxon>Viridiplantae</taxon>
        <taxon>Chlorophyta</taxon>
        <taxon>Pyramimonadophyceae</taxon>
        <taxon>Pyramimonadales</taxon>
        <taxon>Pyramimonadaceae</taxon>
        <taxon>Cymbomonas</taxon>
    </lineage>
</organism>
<proteinExistence type="predicted"/>
<evidence type="ECO:0000313" key="2">
    <source>
        <dbReference type="Proteomes" id="UP001190700"/>
    </source>
</evidence>
<dbReference type="AlphaFoldDB" id="A0AAE0LBX7"/>